<dbReference type="PIRSF" id="PIRSF038896">
    <property type="entry name" value="NAPE-PLD"/>
    <property type="match status" value="1"/>
</dbReference>
<name>A0ABM9C693_9BACL</name>
<dbReference type="InterPro" id="IPR024884">
    <property type="entry name" value="NAPE-PLD"/>
</dbReference>
<keyword evidence="6" id="KW-1185">Reference proteome</keyword>
<dbReference type="PANTHER" id="PTHR15032">
    <property type="entry name" value="N-ACYL-PHOSPHATIDYLETHANOLAMINE-HYDROLYZING PHOSPHOLIPASE D"/>
    <property type="match status" value="1"/>
</dbReference>
<reference evidence="5" key="1">
    <citation type="submission" date="2022-01" db="EMBL/GenBank/DDBJ databases">
        <authorList>
            <person name="Criscuolo A."/>
        </authorList>
    </citation>
    <scope>NUCLEOTIDE SEQUENCE</scope>
    <source>
        <strain evidence="5">CIP111893</strain>
    </source>
</reference>
<dbReference type="Proteomes" id="UP000838686">
    <property type="component" value="Unassembled WGS sequence"/>
</dbReference>
<comment type="caution">
    <text evidence="5">The sequence shown here is derived from an EMBL/GenBank/DDBJ whole genome shotgun (WGS) entry which is preliminary data.</text>
</comment>
<evidence type="ECO:0000313" key="6">
    <source>
        <dbReference type="Proteomes" id="UP000838686"/>
    </source>
</evidence>
<organism evidence="5 6">
    <name type="scientific">Paenibacillus plantiphilus</name>
    <dbReference type="NCBI Taxonomy" id="2905650"/>
    <lineage>
        <taxon>Bacteria</taxon>
        <taxon>Bacillati</taxon>
        <taxon>Bacillota</taxon>
        <taxon>Bacilli</taxon>
        <taxon>Bacillales</taxon>
        <taxon>Paenibacillaceae</taxon>
        <taxon>Paenibacillus</taxon>
    </lineage>
</organism>
<evidence type="ECO:0000256" key="1">
    <source>
        <dbReference type="ARBA" id="ARBA00034221"/>
    </source>
</evidence>
<dbReference type="InterPro" id="IPR001279">
    <property type="entry name" value="Metallo-B-lactamas"/>
</dbReference>
<comment type="catalytic activity">
    <reaction evidence="3">
        <text>3',5'-cyclic UMP + H2O = UMP + H(+)</text>
        <dbReference type="Rhea" id="RHEA:70575"/>
        <dbReference type="ChEBI" id="CHEBI:15377"/>
        <dbReference type="ChEBI" id="CHEBI:15378"/>
        <dbReference type="ChEBI" id="CHEBI:57865"/>
        <dbReference type="ChEBI" id="CHEBI:184387"/>
    </reaction>
    <physiologicalReaction direction="left-to-right" evidence="3">
        <dbReference type="Rhea" id="RHEA:70576"/>
    </physiologicalReaction>
</comment>
<accession>A0ABM9C693</accession>
<evidence type="ECO:0000256" key="2">
    <source>
        <dbReference type="ARBA" id="ARBA00034301"/>
    </source>
</evidence>
<comment type="catalytic activity">
    <reaction evidence="1">
        <text>3',5'-cyclic CMP + H2O = CMP + H(+)</text>
        <dbReference type="Rhea" id="RHEA:72675"/>
        <dbReference type="ChEBI" id="CHEBI:15377"/>
        <dbReference type="ChEBI" id="CHEBI:15378"/>
        <dbReference type="ChEBI" id="CHEBI:58003"/>
        <dbReference type="ChEBI" id="CHEBI:60377"/>
    </reaction>
    <physiologicalReaction direction="left-to-right" evidence="1">
        <dbReference type="Rhea" id="RHEA:72676"/>
    </physiologicalReaction>
</comment>
<dbReference type="PANTHER" id="PTHR15032:SF4">
    <property type="entry name" value="N-ACYL-PHOSPHATIDYLETHANOLAMINE-HYDROLYZING PHOSPHOLIPASE D"/>
    <property type="match status" value="1"/>
</dbReference>
<gene>
    <name evidence="5" type="ORF">PAECIP111893_02076</name>
</gene>
<dbReference type="Pfam" id="PF12706">
    <property type="entry name" value="Lactamase_B_2"/>
    <property type="match status" value="1"/>
</dbReference>
<dbReference type="SUPFAM" id="SSF56281">
    <property type="entry name" value="Metallo-hydrolase/oxidoreductase"/>
    <property type="match status" value="1"/>
</dbReference>
<evidence type="ECO:0000313" key="5">
    <source>
        <dbReference type="EMBL" id="CAH1203807.1"/>
    </source>
</evidence>
<protein>
    <recommendedName>
        <fullName evidence="4">Metallo-beta-lactamase domain-containing protein</fullName>
    </recommendedName>
</protein>
<dbReference type="InterPro" id="IPR036866">
    <property type="entry name" value="RibonucZ/Hydroxyglut_hydro"/>
</dbReference>
<proteinExistence type="predicted"/>
<sequence>MIPVLICAAIIILSTAFFLNYYPPFGQKESAEKRNSYRHLPNYGRKKFVNQIPTSMSMRMADLLSILRDYVKGNPNRKPITPLPVKRVDPASIQQENLTRVTWFGHSALMLELEGKTLLFDPMLGTSPTPIPIFGNKRFSKDVPIDLDKLPVIDAVIFSHDHYDHLDYSSIQKLKGRVKHFYVPLGLGSHLMRWGIGQSSITEHNWWDTSTLDGIQLICTPARHFSGRSLFDRDSTLWSSWVIISNRSRVYFSGDSGFGPHFQEIGEKYGPFDLTLMECGQYDKRWSNIHMMPEETVQAHLDVKGKLLLPIHWAGFTLALHDWNEPIERVTKAAREAQVNIVTPSIGETLRIPSFESLVYENVTWWKKK</sequence>
<evidence type="ECO:0000259" key="4">
    <source>
        <dbReference type="Pfam" id="PF12706"/>
    </source>
</evidence>
<feature type="domain" description="Metallo-beta-lactamase" evidence="4">
    <location>
        <begin position="117"/>
        <end position="313"/>
    </location>
</feature>
<dbReference type="EMBL" id="CAKMMF010000009">
    <property type="protein sequence ID" value="CAH1203807.1"/>
    <property type="molecule type" value="Genomic_DNA"/>
</dbReference>
<comment type="function">
    <text evidence="2">Counteracts the endogenous Pycsar antiviral defense system. Phosphodiesterase that enables metal-dependent hydrolysis of host cyclic nucleotide Pycsar defense signals such as cCMP and cUMP.</text>
</comment>
<evidence type="ECO:0000256" key="3">
    <source>
        <dbReference type="ARBA" id="ARBA00048505"/>
    </source>
</evidence>
<dbReference type="Gene3D" id="3.60.15.10">
    <property type="entry name" value="Ribonuclease Z/Hydroxyacylglutathione hydrolase-like"/>
    <property type="match status" value="1"/>
</dbReference>